<keyword evidence="1 2" id="KW-0238">DNA-binding</keyword>
<sequence length="206" mass="21605">MGGERAPRVWRGQTHDARSQARRAQLIQAGVELLGTGGTAGVTMRAACRDAGLSLRYFYESFADTDELILAVYDQCNAELLARMAGVAGKAAPITVALDRAAAYFEEDPRRLRILLREPQSSSLLADHRAEVLPGLLGSLVGPPGNGDSPPVTAARAMSASALAGALTALILDWADGRLHVSRAELVAFAAGLVRAELSGVSPSQS</sequence>
<evidence type="ECO:0000256" key="2">
    <source>
        <dbReference type="PROSITE-ProRule" id="PRU00335"/>
    </source>
</evidence>
<dbReference type="Proteomes" id="UP000825008">
    <property type="component" value="Chromosome"/>
</dbReference>
<dbReference type="PROSITE" id="PS50977">
    <property type="entry name" value="HTH_TETR_2"/>
    <property type="match status" value="1"/>
</dbReference>
<dbReference type="AlphaFoldDB" id="A0A9X7ZI04"/>
<feature type="domain" description="HTH tetR-type" evidence="3">
    <location>
        <begin position="20"/>
        <end position="80"/>
    </location>
</feature>
<reference evidence="4" key="1">
    <citation type="submission" date="2021-08" db="EMBL/GenBank/DDBJ databases">
        <title>Whole genome sequencing of non-tuberculosis mycobacteria type-strains.</title>
        <authorList>
            <person name="Igarashi Y."/>
            <person name="Osugi A."/>
            <person name="Mitarai S."/>
        </authorList>
    </citation>
    <scope>NUCLEOTIDE SEQUENCE</scope>
    <source>
        <strain evidence="4">JCM 30995</strain>
    </source>
</reference>
<organism evidence="4 5">
    <name type="scientific">Mycolicibacter heraklionensis</name>
    <dbReference type="NCBI Taxonomy" id="512402"/>
    <lineage>
        <taxon>Bacteria</taxon>
        <taxon>Bacillati</taxon>
        <taxon>Actinomycetota</taxon>
        <taxon>Actinomycetes</taxon>
        <taxon>Mycobacteriales</taxon>
        <taxon>Mycobacteriaceae</taxon>
        <taxon>Mycolicibacter</taxon>
    </lineage>
</organism>
<dbReference type="EMBL" id="CP080997">
    <property type="protein sequence ID" value="QZA08148.1"/>
    <property type="molecule type" value="Genomic_DNA"/>
</dbReference>
<dbReference type="GO" id="GO:0003677">
    <property type="term" value="F:DNA binding"/>
    <property type="evidence" value="ECO:0007669"/>
    <property type="project" value="UniProtKB-UniRule"/>
</dbReference>
<dbReference type="KEGG" id="mher:K3U94_02020"/>
<dbReference type="InterPro" id="IPR001647">
    <property type="entry name" value="HTH_TetR"/>
</dbReference>
<dbReference type="Pfam" id="PF00440">
    <property type="entry name" value="TetR_N"/>
    <property type="match status" value="1"/>
</dbReference>
<feature type="DNA-binding region" description="H-T-H motif" evidence="2">
    <location>
        <begin position="43"/>
        <end position="62"/>
    </location>
</feature>
<evidence type="ECO:0000313" key="4">
    <source>
        <dbReference type="EMBL" id="QZA08148.1"/>
    </source>
</evidence>
<name>A0A9X7ZI04_9MYCO</name>
<proteinExistence type="predicted"/>
<dbReference type="RefSeq" id="WP_220695418.1">
    <property type="nucleotide sequence ID" value="NZ_CP080997.1"/>
</dbReference>
<dbReference type="SUPFAM" id="SSF46689">
    <property type="entry name" value="Homeodomain-like"/>
    <property type="match status" value="1"/>
</dbReference>
<dbReference type="InterPro" id="IPR009057">
    <property type="entry name" value="Homeodomain-like_sf"/>
</dbReference>
<dbReference type="InterPro" id="IPR050624">
    <property type="entry name" value="HTH-type_Tx_Regulator"/>
</dbReference>
<dbReference type="PANTHER" id="PTHR43479">
    <property type="entry name" value="ACREF/ENVCD OPERON REPRESSOR-RELATED"/>
    <property type="match status" value="1"/>
</dbReference>
<dbReference type="PANTHER" id="PTHR43479:SF11">
    <property type="entry name" value="ACREF_ENVCD OPERON REPRESSOR-RELATED"/>
    <property type="match status" value="1"/>
</dbReference>
<dbReference type="Gene3D" id="1.10.357.10">
    <property type="entry name" value="Tetracycline Repressor, domain 2"/>
    <property type="match status" value="1"/>
</dbReference>
<evidence type="ECO:0000313" key="5">
    <source>
        <dbReference type="Proteomes" id="UP000825008"/>
    </source>
</evidence>
<protein>
    <submittedName>
        <fullName evidence="4">TetR/AcrR family transcriptional regulator</fullName>
    </submittedName>
</protein>
<evidence type="ECO:0000259" key="3">
    <source>
        <dbReference type="PROSITE" id="PS50977"/>
    </source>
</evidence>
<accession>A0A9X7ZI04</accession>
<evidence type="ECO:0000256" key="1">
    <source>
        <dbReference type="ARBA" id="ARBA00023125"/>
    </source>
</evidence>
<gene>
    <name evidence="4" type="ORF">K3U94_02020</name>
</gene>